<evidence type="ECO:0000256" key="1">
    <source>
        <dbReference type="SAM" id="MobiDB-lite"/>
    </source>
</evidence>
<accession>A0A401TUV7</accession>
<evidence type="ECO:0000313" key="2">
    <source>
        <dbReference type="EMBL" id="GCC46408.1"/>
    </source>
</evidence>
<organism evidence="2 3">
    <name type="scientific">Chiloscyllium punctatum</name>
    <name type="common">Brownbanded bambooshark</name>
    <name type="synonym">Hemiscyllium punctatum</name>
    <dbReference type="NCBI Taxonomy" id="137246"/>
    <lineage>
        <taxon>Eukaryota</taxon>
        <taxon>Metazoa</taxon>
        <taxon>Chordata</taxon>
        <taxon>Craniata</taxon>
        <taxon>Vertebrata</taxon>
        <taxon>Chondrichthyes</taxon>
        <taxon>Elasmobranchii</taxon>
        <taxon>Galeomorphii</taxon>
        <taxon>Galeoidea</taxon>
        <taxon>Orectolobiformes</taxon>
        <taxon>Hemiscylliidae</taxon>
        <taxon>Chiloscyllium</taxon>
    </lineage>
</organism>
<feature type="region of interest" description="Disordered" evidence="1">
    <location>
        <begin position="65"/>
        <end position="95"/>
    </location>
</feature>
<gene>
    <name evidence="2" type="ORF">chiPu_0030441</name>
</gene>
<dbReference type="Proteomes" id="UP000287033">
    <property type="component" value="Unassembled WGS sequence"/>
</dbReference>
<evidence type="ECO:0000313" key="3">
    <source>
        <dbReference type="Proteomes" id="UP000287033"/>
    </source>
</evidence>
<name>A0A401TUV7_CHIPU</name>
<keyword evidence="3" id="KW-1185">Reference proteome</keyword>
<proteinExistence type="predicted"/>
<dbReference type="EMBL" id="BEZZ01183180">
    <property type="protein sequence ID" value="GCC46408.1"/>
    <property type="molecule type" value="Genomic_DNA"/>
</dbReference>
<reference evidence="2 3" key="1">
    <citation type="journal article" date="2018" name="Nat. Ecol. Evol.">
        <title>Shark genomes provide insights into elasmobranch evolution and the origin of vertebrates.</title>
        <authorList>
            <person name="Hara Y"/>
            <person name="Yamaguchi K"/>
            <person name="Onimaru K"/>
            <person name="Kadota M"/>
            <person name="Koyanagi M"/>
            <person name="Keeley SD"/>
            <person name="Tatsumi K"/>
            <person name="Tanaka K"/>
            <person name="Motone F"/>
            <person name="Kageyama Y"/>
            <person name="Nozu R"/>
            <person name="Adachi N"/>
            <person name="Nishimura O"/>
            <person name="Nakagawa R"/>
            <person name="Tanegashima C"/>
            <person name="Kiyatake I"/>
            <person name="Matsumoto R"/>
            <person name="Murakumo K"/>
            <person name="Nishida K"/>
            <person name="Terakita A"/>
            <person name="Kuratani S"/>
            <person name="Sato K"/>
            <person name="Hyodo S Kuraku.S."/>
        </authorList>
    </citation>
    <scope>NUCLEOTIDE SEQUENCE [LARGE SCALE GENOMIC DNA]</scope>
</reference>
<dbReference type="AlphaFoldDB" id="A0A401TUV7"/>
<dbReference type="OrthoDB" id="418358at2759"/>
<protein>
    <submittedName>
        <fullName evidence="2">Uncharacterized protein</fullName>
    </submittedName>
</protein>
<feature type="non-terminal residue" evidence="2">
    <location>
        <position position="1"/>
    </location>
</feature>
<dbReference type="STRING" id="137246.A0A401TUV7"/>
<comment type="caution">
    <text evidence="2">The sequence shown here is derived from an EMBL/GenBank/DDBJ whole genome shotgun (WGS) entry which is preliminary data.</text>
</comment>
<sequence>LSPSLSLLQLIEDLRKELEYLQLYKLDVEMPGWSRAPSCPTIELTFRNKEMELEYEAKHLKQVTPGRAPPPWLHSTCPYNRPVPQDPSDCLRDSS</sequence>